<evidence type="ECO:0000256" key="1">
    <source>
        <dbReference type="ARBA" id="ARBA00005842"/>
    </source>
</evidence>
<evidence type="ECO:0000256" key="6">
    <source>
        <dbReference type="PIRNR" id="PIRNR039110"/>
    </source>
</evidence>
<evidence type="ECO:0000256" key="4">
    <source>
        <dbReference type="ARBA" id="ARBA00022771"/>
    </source>
</evidence>
<dbReference type="GO" id="GO:0005739">
    <property type="term" value="C:mitochondrion"/>
    <property type="evidence" value="ECO:0007669"/>
    <property type="project" value="TreeGrafter"/>
</dbReference>
<keyword evidence="5 6" id="KW-0067">ATP-binding</keyword>
<keyword evidence="3 6" id="KW-0547">Nucleotide-binding</keyword>
<dbReference type="Proteomes" id="UP001175261">
    <property type="component" value="Unassembled WGS sequence"/>
</dbReference>
<dbReference type="InterPro" id="IPR013087">
    <property type="entry name" value="Znf_C2H2_type"/>
</dbReference>
<dbReference type="NCBIfam" id="TIGR00174">
    <property type="entry name" value="miaA"/>
    <property type="match status" value="1"/>
</dbReference>
<dbReference type="HAMAP" id="MF_00185">
    <property type="entry name" value="IPP_trans"/>
    <property type="match status" value="1"/>
</dbReference>
<keyword evidence="4" id="KW-0863">Zinc-finger</keyword>
<feature type="domain" description="C2H2-type" evidence="10">
    <location>
        <begin position="409"/>
        <end position="431"/>
    </location>
</feature>
<feature type="compositionally biased region" description="Basic and acidic residues" evidence="9">
    <location>
        <begin position="452"/>
        <end position="462"/>
    </location>
</feature>
<dbReference type="PROSITE" id="PS00028">
    <property type="entry name" value="ZINC_FINGER_C2H2_1"/>
    <property type="match status" value="1"/>
</dbReference>
<evidence type="ECO:0000256" key="8">
    <source>
        <dbReference type="RuleBase" id="RU003785"/>
    </source>
</evidence>
<evidence type="ECO:0000256" key="9">
    <source>
        <dbReference type="SAM" id="MobiDB-lite"/>
    </source>
</evidence>
<dbReference type="Pfam" id="PF01715">
    <property type="entry name" value="IPPT"/>
    <property type="match status" value="1"/>
</dbReference>
<dbReference type="InterPro" id="IPR027417">
    <property type="entry name" value="P-loop_NTPase"/>
</dbReference>
<accession>A0AA39GAI5</accession>
<dbReference type="InterPro" id="IPR018022">
    <property type="entry name" value="IPT"/>
</dbReference>
<evidence type="ECO:0000259" key="10">
    <source>
        <dbReference type="PROSITE" id="PS00028"/>
    </source>
</evidence>
<dbReference type="SUPFAM" id="SSF52540">
    <property type="entry name" value="P-loop containing nucleoside triphosphate hydrolases"/>
    <property type="match status" value="2"/>
</dbReference>
<name>A0AA39GAI5_SARSR</name>
<dbReference type="PANTHER" id="PTHR11088:SF89">
    <property type="entry name" value="TRNA DIMETHYLALLYLTRANSFERASE"/>
    <property type="match status" value="1"/>
</dbReference>
<evidence type="ECO:0000313" key="12">
    <source>
        <dbReference type="Proteomes" id="UP001175261"/>
    </source>
</evidence>
<dbReference type="SUPFAM" id="SSF57667">
    <property type="entry name" value="beta-beta-alpha zinc fingers"/>
    <property type="match status" value="1"/>
</dbReference>
<evidence type="ECO:0000313" key="11">
    <source>
        <dbReference type="EMBL" id="KAK0383753.1"/>
    </source>
</evidence>
<dbReference type="PIRSF" id="PIRSF039110">
    <property type="entry name" value="IPP_transferase"/>
    <property type="match status" value="1"/>
</dbReference>
<dbReference type="Gene3D" id="3.30.160.60">
    <property type="entry name" value="Classic Zinc Finger"/>
    <property type="match status" value="1"/>
</dbReference>
<keyword evidence="4" id="KW-0479">Metal-binding</keyword>
<keyword evidence="6" id="KW-0963">Cytoplasm</keyword>
<evidence type="ECO:0000256" key="2">
    <source>
        <dbReference type="ARBA" id="ARBA00022679"/>
    </source>
</evidence>
<comment type="caution">
    <text evidence="11">The sequence shown here is derived from an EMBL/GenBank/DDBJ whole genome shotgun (WGS) entry which is preliminary data.</text>
</comment>
<reference evidence="11" key="1">
    <citation type="submission" date="2022-10" db="EMBL/GenBank/DDBJ databases">
        <title>Determination and structural analysis of whole genome sequence of Sarocladium strictum F4-1.</title>
        <authorList>
            <person name="Hu L."/>
            <person name="Jiang Y."/>
        </authorList>
    </citation>
    <scope>NUCLEOTIDE SEQUENCE</scope>
    <source>
        <strain evidence="11">F4-1</strain>
    </source>
</reference>
<keyword evidence="12" id="KW-1185">Reference proteome</keyword>
<feature type="region of interest" description="Disordered" evidence="9">
    <location>
        <begin position="427"/>
        <end position="462"/>
    </location>
</feature>
<proteinExistence type="inferred from homology"/>
<dbReference type="EC" id="2.5.1.75" evidence="6 7"/>
<comment type="catalytic activity">
    <reaction evidence="6 7">
        <text>adenosine(37) in tRNA + dimethylallyl diphosphate = N(6)-dimethylallyladenosine(37) in tRNA + diphosphate</text>
        <dbReference type="Rhea" id="RHEA:26482"/>
        <dbReference type="Rhea" id="RHEA-COMP:10162"/>
        <dbReference type="Rhea" id="RHEA-COMP:10375"/>
        <dbReference type="ChEBI" id="CHEBI:33019"/>
        <dbReference type="ChEBI" id="CHEBI:57623"/>
        <dbReference type="ChEBI" id="CHEBI:74411"/>
        <dbReference type="ChEBI" id="CHEBI:74415"/>
        <dbReference type="EC" id="2.5.1.75"/>
    </reaction>
</comment>
<evidence type="ECO:0000256" key="5">
    <source>
        <dbReference type="ARBA" id="ARBA00022840"/>
    </source>
</evidence>
<keyword evidence="4" id="KW-0862">Zinc</keyword>
<keyword evidence="6 7" id="KW-0819">tRNA processing</keyword>
<dbReference type="InterPro" id="IPR039657">
    <property type="entry name" value="Dimethylallyltransferase"/>
</dbReference>
<dbReference type="AlphaFoldDB" id="A0AA39GAI5"/>
<comment type="similarity">
    <text evidence="1 6 8">Belongs to the IPP transferase family.</text>
</comment>
<dbReference type="Gene3D" id="3.40.50.300">
    <property type="entry name" value="P-loop containing nucleotide triphosphate hydrolases"/>
    <property type="match status" value="1"/>
</dbReference>
<gene>
    <name evidence="11" type="ORF">NLU13_9664</name>
</gene>
<dbReference type="PANTHER" id="PTHR11088">
    <property type="entry name" value="TRNA DIMETHYLALLYLTRANSFERASE"/>
    <property type="match status" value="1"/>
</dbReference>
<keyword evidence="2 6" id="KW-0808">Transferase</keyword>
<protein>
    <recommendedName>
        <fullName evidence="6 7">tRNA dimethylallyltransferase</fullName>
        <ecNumber evidence="6 7">2.5.1.75</ecNumber>
    </recommendedName>
</protein>
<dbReference type="SMART" id="SM00451">
    <property type="entry name" value="ZnF_U1"/>
    <property type="match status" value="1"/>
</dbReference>
<evidence type="ECO:0000256" key="7">
    <source>
        <dbReference type="RuleBase" id="RU003783"/>
    </source>
</evidence>
<dbReference type="Gene3D" id="1.10.20.140">
    <property type="match status" value="1"/>
</dbReference>
<dbReference type="EMBL" id="JAPDFR010000009">
    <property type="protein sequence ID" value="KAK0383753.1"/>
    <property type="molecule type" value="Genomic_DNA"/>
</dbReference>
<dbReference type="InterPro" id="IPR003604">
    <property type="entry name" value="Matrin/U1-like-C_Znf_C2H2"/>
</dbReference>
<dbReference type="GO" id="GO:0003676">
    <property type="term" value="F:nucleic acid binding"/>
    <property type="evidence" value="ECO:0007669"/>
    <property type="project" value="InterPro"/>
</dbReference>
<organism evidence="11 12">
    <name type="scientific">Sarocladium strictum</name>
    <name type="common">Black bundle disease fungus</name>
    <name type="synonym">Acremonium strictum</name>
    <dbReference type="NCBI Taxonomy" id="5046"/>
    <lineage>
        <taxon>Eukaryota</taxon>
        <taxon>Fungi</taxon>
        <taxon>Dikarya</taxon>
        <taxon>Ascomycota</taxon>
        <taxon>Pezizomycotina</taxon>
        <taxon>Sordariomycetes</taxon>
        <taxon>Hypocreomycetidae</taxon>
        <taxon>Hypocreales</taxon>
        <taxon>Sarocladiaceae</taxon>
        <taxon>Sarocladium</taxon>
    </lineage>
</organism>
<dbReference type="GO" id="GO:0006400">
    <property type="term" value="P:tRNA modification"/>
    <property type="evidence" value="ECO:0007669"/>
    <property type="project" value="TreeGrafter"/>
</dbReference>
<feature type="compositionally biased region" description="Basic residues" evidence="9">
    <location>
        <begin position="427"/>
        <end position="440"/>
    </location>
</feature>
<evidence type="ECO:0000256" key="3">
    <source>
        <dbReference type="ARBA" id="ARBA00022741"/>
    </source>
</evidence>
<dbReference type="InterPro" id="IPR036236">
    <property type="entry name" value="Znf_C2H2_sf"/>
</dbReference>
<dbReference type="GO" id="GO:0005524">
    <property type="term" value="F:ATP binding"/>
    <property type="evidence" value="ECO:0007669"/>
    <property type="project" value="UniProtKB-UniRule"/>
</dbReference>
<dbReference type="InterPro" id="IPR030666">
    <property type="entry name" value="IPP_transferase_euk"/>
</dbReference>
<sequence length="462" mass="52934">MLGRPRVTLARLHVATMTTVQRPTKPLVVVLGSTGTGKSELAVELARRFRGEIINADAMQLYKGLPIITNKIPENERKGVPHHLLDHISLEEEPWVVENFKREAERVIQEIRDRGNLPILVGGTQYYVNPLLFSDVTLDYVEGDHSTAFPILEESAEVMLEELRRLDPDIAQRWHPQDRRKIRRSLEICLQTGKPASFFYAEQKKRKEEAIKAGSSPPWQNLLFWVYAERETLIKRLDSRVDKMVEGGLLEEVGALRAVEDRLRQSNTSFDLSKGIWQSIGYKQFESYQTALASGTVPEELHRLKAAALEDMKAATRRYANYQTKYIRGKQVPLLQEQGDAALDSLYVLDSTDVSQFKENVVQPAEKLLDQFLKGEPRPLPAELSKLAREVLMRVSEPQEKRTFSQIKCDLCGTVLMTEEAWQQHIRSRSHRRGVKKRKKEAAQASTINRSFTEDEKQTEDF</sequence>
<comment type="function">
    <text evidence="6">Catalyzes the transfer of a dimethylallyl group onto the adenine at position 37.</text>
</comment>
<dbReference type="GO" id="GO:0008270">
    <property type="term" value="F:zinc ion binding"/>
    <property type="evidence" value="ECO:0007669"/>
    <property type="project" value="UniProtKB-KW"/>
</dbReference>
<dbReference type="GO" id="GO:0052381">
    <property type="term" value="F:tRNA dimethylallyltransferase activity"/>
    <property type="evidence" value="ECO:0007669"/>
    <property type="project" value="UniProtKB-UniRule"/>
</dbReference>